<proteinExistence type="predicted"/>
<dbReference type="PANTHER" id="PTHR23196:SF32">
    <property type="entry name" value="BRCT DOMAIN-CONTAINING DNA REPAIR PROTEIN"/>
    <property type="match status" value="1"/>
</dbReference>
<dbReference type="InterPro" id="IPR051579">
    <property type="entry name" value="DDR_Transcriptional_Reg"/>
</dbReference>
<evidence type="ECO:0000313" key="7">
    <source>
        <dbReference type="Proteomes" id="UP001159364"/>
    </source>
</evidence>
<feature type="domain" description="BRCT" evidence="5">
    <location>
        <begin position="732"/>
        <end position="789"/>
    </location>
</feature>
<comment type="subcellular location">
    <subcellularLocation>
        <location evidence="1">Nucleus</location>
    </subcellularLocation>
</comment>
<dbReference type="EMBL" id="JAIWQS010000012">
    <property type="protein sequence ID" value="KAJ8748352.1"/>
    <property type="molecule type" value="Genomic_DNA"/>
</dbReference>
<dbReference type="PROSITE" id="PS50172">
    <property type="entry name" value="BRCT"/>
    <property type="match status" value="1"/>
</dbReference>
<dbReference type="CDD" id="cd17744">
    <property type="entry name" value="BRCT_MDC1_rpt1"/>
    <property type="match status" value="1"/>
</dbReference>
<feature type="compositionally biased region" description="Basic and acidic residues" evidence="4">
    <location>
        <begin position="261"/>
        <end position="274"/>
    </location>
</feature>
<dbReference type="InterPro" id="IPR001357">
    <property type="entry name" value="BRCT_dom"/>
</dbReference>
<sequence length="924" mass="103593">MEFDSAYNPFEDTMPFDDLVLNQTEEIDYHTQLVDCVDPAEYDDDADNDDDDEKKIVLDSEDEEISGTKIFEFGTDEPFKQWKDESSKNSECGDMVTIKSTNHIKDLPQSPSCNQEVPRLSYFQSEEPGESSQSNALAFVENFLSSNDTGHSPDTKPVSMVRKNLSSLSCAKGSYSLAKFMQARKDIGKTGAFEWDNGERHCRIDVHGDKVNASFIFCGDQQQSVTNNWSSRNVDGSASSSSGNEVTGLPHPNSETQNHASHIERQSENVENKQNEQLHPVLSGQEFETDMLDTVFSTQMAAEAIEALAHTPPVPNSAYAYQVPEKLVVDSPRSIPGNKVSSLRTSLGQDASIHAESTPGESKKSKCLATNQTFSLSRNDFIYELDDKLIRKKIKKEIAKYAYSSKTVKTTSFSKEKVQGSSVGHLTELWIKGENFQVDKNGPTDIKDRSNSVVKKDVITYITRRSYSSVSPPDLLSSVGKYDQVHKQARSYKVSQKNGSIQEAYDLFSSLNLESWRCPKRKRKHCKPPSCASRTRDLCNSFTTSDVLSSFANFQGNEDGPTYLKDRSSDIMKKELITWNQSSVSPPDVLSSVGKYDPVYEQAGSNKVSPKNGSIREAYDLASSLNLQARMCPKRKRMHCKPPSFVNRNRNLCTSFTTFEGKQKQKGSYSQQFVKPFLSKELNSLGVHEPKPDFASRNLRIRRSMAHVRVLFSQHLDDNIIKQQKKISTRLGISTASFINDATHFIADRFIRTKNMLEAIGCGKPIVTHLWLESCAQASCLIDENNFILRDAKKENEIGFNLGVSLAHARHHSLLEGRTVLITPNVKPDEETISSLVKAVNGQLQTVAMTRVSALMIQVDLLILSCEEDHAICAPFLDKGVAVYSTELLLNGIIIQKLEYKRHQLFMNLARNNSFRRRKDVVPV</sequence>
<dbReference type="AlphaFoldDB" id="A0AAV8S8B0"/>
<keyword evidence="7" id="KW-1185">Reference proteome</keyword>
<dbReference type="Gene3D" id="3.40.50.10190">
    <property type="entry name" value="BRCT domain"/>
    <property type="match status" value="2"/>
</dbReference>
<dbReference type="SMART" id="SM00292">
    <property type="entry name" value="BRCT"/>
    <property type="match status" value="1"/>
</dbReference>
<reference evidence="6 7" key="1">
    <citation type="submission" date="2021-09" db="EMBL/GenBank/DDBJ databases">
        <title>Genomic insights and catalytic innovation underlie evolution of tropane alkaloids biosynthesis.</title>
        <authorList>
            <person name="Wang Y.-J."/>
            <person name="Tian T."/>
            <person name="Huang J.-P."/>
            <person name="Huang S.-X."/>
        </authorList>
    </citation>
    <scope>NUCLEOTIDE SEQUENCE [LARGE SCALE GENOMIC DNA]</scope>
    <source>
        <strain evidence="6">KIB-2018</strain>
        <tissue evidence="6">Leaf</tissue>
    </source>
</reference>
<comment type="caution">
    <text evidence="6">The sequence shown here is derived from an EMBL/GenBank/DDBJ whole genome shotgun (WGS) entry which is preliminary data.</text>
</comment>
<dbReference type="CDD" id="cd18432">
    <property type="entry name" value="BRCT_PAXIP1_rpt6_like"/>
    <property type="match status" value="1"/>
</dbReference>
<feature type="compositionally biased region" description="Polar residues" evidence="4">
    <location>
        <begin position="339"/>
        <end position="349"/>
    </location>
</feature>
<dbReference type="SUPFAM" id="SSF52113">
    <property type="entry name" value="BRCT domain"/>
    <property type="match status" value="1"/>
</dbReference>
<feature type="compositionally biased region" description="Polar residues" evidence="4">
    <location>
        <begin position="228"/>
        <end position="245"/>
    </location>
</feature>
<dbReference type="PANTHER" id="PTHR23196">
    <property type="entry name" value="PAX TRANSCRIPTION ACTIVATION DOMAIN INTERACTING PROTEIN"/>
    <property type="match status" value="1"/>
</dbReference>
<feature type="region of interest" description="Disordered" evidence="4">
    <location>
        <begin position="228"/>
        <end position="274"/>
    </location>
</feature>
<dbReference type="GO" id="GO:0005634">
    <property type="term" value="C:nucleus"/>
    <property type="evidence" value="ECO:0007669"/>
    <property type="project" value="UniProtKB-SubCell"/>
</dbReference>
<evidence type="ECO:0000256" key="2">
    <source>
        <dbReference type="ARBA" id="ARBA00022763"/>
    </source>
</evidence>
<protein>
    <recommendedName>
        <fullName evidence="5">BRCT domain-containing protein</fullName>
    </recommendedName>
</protein>
<dbReference type="GO" id="GO:0006974">
    <property type="term" value="P:DNA damage response"/>
    <property type="evidence" value="ECO:0007669"/>
    <property type="project" value="UniProtKB-KW"/>
</dbReference>
<dbReference type="InterPro" id="IPR036420">
    <property type="entry name" value="BRCT_dom_sf"/>
</dbReference>
<evidence type="ECO:0000313" key="6">
    <source>
        <dbReference type="EMBL" id="KAJ8748352.1"/>
    </source>
</evidence>
<evidence type="ECO:0000256" key="4">
    <source>
        <dbReference type="SAM" id="MobiDB-lite"/>
    </source>
</evidence>
<accession>A0AAV8S8B0</accession>
<gene>
    <name evidence="6" type="ORF">K2173_002989</name>
</gene>
<evidence type="ECO:0000256" key="3">
    <source>
        <dbReference type="ARBA" id="ARBA00023242"/>
    </source>
</evidence>
<evidence type="ECO:0000256" key="1">
    <source>
        <dbReference type="ARBA" id="ARBA00004123"/>
    </source>
</evidence>
<feature type="region of interest" description="Disordered" evidence="4">
    <location>
        <begin position="339"/>
        <end position="366"/>
    </location>
</feature>
<dbReference type="Proteomes" id="UP001159364">
    <property type="component" value="Linkage Group LG12"/>
</dbReference>
<dbReference type="Pfam" id="PF16589">
    <property type="entry name" value="BRCT_2"/>
    <property type="match status" value="1"/>
</dbReference>
<organism evidence="6 7">
    <name type="scientific">Erythroxylum novogranatense</name>
    <dbReference type="NCBI Taxonomy" id="1862640"/>
    <lineage>
        <taxon>Eukaryota</taxon>
        <taxon>Viridiplantae</taxon>
        <taxon>Streptophyta</taxon>
        <taxon>Embryophyta</taxon>
        <taxon>Tracheophyta</taxon>
        <taxon>Spermatophyta</taxon>
        <taxon>Magnoliopsida</taxon>
        <taxon>eudicotyledons</taxon>
        <taxon>Gunneridae</taxon>
        <taxon>Pentapetalae</taxon>
        <taxon>rosids</taxon>
        <taxon>fabids</taxon>
        <taxon>Malpighiales</taxon>
        <taxon>Erythroxylaceae</taxon>
        <taxon>Erythroxylum</taxon>
    </lineage>
</organism>
<evidence type="ECO:0000259" key="5">
    <source>
        <dbReference type="PROSITE" id="PS50172"/>
    </source>
</evidence>
<keyword evidence="2" id="KW-0227">DNA damage</keyword>
<dbReference type="Pfam" id="PF16770">
    <property type="entry name" value="RTT107_BRCT_5"/>
    <property type="match status" value="1"/>
</dbReference>
<keyword evidence="3" id="KW-0539">Nucleus</keyword>
<name>A0AAV8S8B0_9ROSI</name>